<gene>
    <name evidence="2" type="primary">Nfu_g_1_020078</name>
</gene>
<evidence type="ECO:0000256" key="1">
    <source>
        <dbReference type="SAM" id="Phobius"/>
    </source>
</evidence>
<evidence type="ECO:0000313" key="2">
    <source>
        <dbReference type="EMBL" id="SBP24901.1"/>
    </source>
</evidence>
<sequence length="87" mass="10338">RYRNKLNYFFRCIYMFSYCHGLWCAFLMFLIELLLQVGVPNSGSRQLISPSRARGFKKQCDSTLCRMITHVWVALVTLVFCRDFLFP</sequence>
<feature type="non-terminal residue" evidence="2">
    <location>
        <position position="1"/>
    </location>
</feature>
<feature type="transmembrane region" description="Helical" evidence="1">
    <location>
        <begin position="67"/>
        <end position="85"/>
    </location>
</feature>
<dbReference type="AlphaFoldDB" id="A0A1A7Y3N5"/>
<keyword evidence="1" id="KW-0472">Membrane</keyword>
<keyword evidence="1" id="KW-1133">Transmembrane helix</keyword>
<proteinExistence type="predicted"/>
<dbReference type="EMBL" id="HADX01002669">
    <property type="protein sequence ID" value="SBP24901.1"/>
    <property type="molecule type" value="Transcribed_RNA"/>
</dbReference>
<keyword evidence="1" id="KW-0812">Transmembrane</keyword>
<feature type="transmembrane region" description="Helical" evidence="1">
    <location>
        <begin position="12"/>
        <end position="35"/>
    </location>
</feature>
<protein>
    <submittedName>
        <fullName evidence="2">Uncharacterized protein</fullName>
    </submittedName>
</protein>
<reference evidence="2" key="2">
    <citation type="submission" date="2016-06" db="EMBL/GenBank/DDBJ databases">
        <title>The genome of a short-lived fish provides insights into sex chromosome evolution and the genetic control of aging.</title>
        <authorList>
            <person name="Reichwald K."/>
            <person name="Felder M."/>
            <person name="Petzold A."/>
            <person name="Koch P."/>
            <person name="Groth M."/>
            <person name="Platzer M."/>
        </authorList>
    </citation>
    <scope>NUCLEOTIDE SEQUENCE</scope>
    <source>
        <tissue evidence="2">Brain</tissue>
    </source>
</reference>
<organism evidence="2">
    <name type="scientific">Iconisemion striatum</name>
    <dbReference type="NCBI Taxonomy" id="60296"/>
    <lineage>
        <taxon>Eukaryota</taxon>
        <taxon>Metazoa</taxon>
        <taxon>Chordata</taxon>
        <taxon>Craniata</taxon>
        <taxon>Vertebrata</taxon>
        <taxon>Euteleostomi</taxon>
        <taxon>Actinopterygii</taxon>
        <taxon>Neopterygii</taxon>
        <taxon>Teleostei</taxon>
        <taxon>Neoteleostei</taxon>
        <taxon>Acanthomorphata</taxon>
        <taxon>Ovalentaria</taxon>
        <taxon>Atherinomorphae</taxon>
        <taxon>Cyprinodontiformes</taxon>
        <taxon>Nothobranchiidae</taxon>
        <taxon>Iconisemion</taxon>
    </lineage>
</organism>
<feature type="non-terminal residue" evidence="2">
    <location>
        <position position="87"/>
    </location>
</feature>
<accession>A0A1A7Y3N5</accession>
<name>A0A1A7Y3N5_9TELE</name>
<reference evidence="2" key="1">
    <citation type="submission" date="2016-05" db="EMBL/GenBank/DDBJ databases">
        <authorList>
            <person name="Lavstsen T."/>
            <person name="Jespersen J.S."/>
        </authorList>
    </citation>
    <scope>NUCLEOTIDE SEQUENCE</scope>
    <source>
        <tissue evidence="2">Brain</tissue>
    </source>
</reference>